<keyword evidence="1" id="KW-0472">Membrane</keyword>
<feature type="transmembrane region" description="Helical" evidence="1">
    <location>
        <begin position="143"/>
        <end position="164"/>
    </location>
</feature>
<feature type="transmembrane region" description="Helical" evidence="1">
    <location>
        <begin position="362"/>
        <end position="381"/>
    </location>
</feature>
<comment type="caution">
    <text evidence="3">The sequence shown here is derived from an EMBL/GenBank/DDBJ whole genome shotgun (WGS) entry which is preliminary data.</text>
</comment>
<feature type="transmembrane region" description="Helical" evidence="1">
    <location>
        <begin position="287"/>
        <end position="311"/>
    </location>
</feature>
<dbReference type="PANTHER" id="PTHR30590">
    <property type="entry name" value="INNER MEMBRANE PROTEIN"/>
    <property type="match status" value="1"/>
</dbReference>
<feature type="transmembrane region" description="Helical" evidence="1">
    <location>
        <begin position="102"/>
        <end position="122"/>
    </location>
</feature>
<evidence type="ECO:0000256" key="1">
    <source>
        <dbReference type="SAM" id="Phobius"/>
    </source>
</evidence>
<proteinExistence type="predicted"/>
<dbReference type="AlphaFoldDB" id="A0A916NBF0"/>
<feature type="transmembrane region" description="Helical" evidence="1">
    <location>
        <begin position="332"/>
        <end position="350"/>
    </location>
</feature>
<protein>
    <recommendedName>
        <fullName evidence="2">DUF418 domain-containing protein</fullName>
    </recommendedName>
</protein>
<dbReference type="RefSeq" id="WP_215237956.1">
    <property type="nucleotide sequence ID" value="NZ_CAJRAF010000001.1"/>
</dbReference>
<dbReference type="InterPro" id="IPR052529">
    <property type="entry name" value="Bact_Transport_Assoc"/>
</dbReference>
<dbReference type="PANTHER" id="PTHR30590:SF2">
    <property type="entry name" value="INNER MEMBRANE PROTEIN"/>
    <property type="match status" value="1"/>
</dbReference>
<feature type="transmembrane region" description="Helical" evidence="1">
    <location>
        <begin position="14"/>
        <end position="37"/>
    </location>
</feature>
<name>A0A916NBF0_9BACT</name>
<evidence type="ECO:0000259" key="2">
    <source>
        <dbReference type="Pfam" id="PF04235"/>
    </source>
</evidence>
<dbReference type="Pfam" id="PF04235">
    <property type="entry name" value="DUF418"/>
    <property type="match status" value="1"/>
</dbReference>
<keyword evidence="4" id="KW-1185">Reference proteome</keyword>
<organism evidence="3 4">
    <name type="scientific">Dyadobacter helix</name>
    <dbReference type="NCBI Taxonomy" id="2822344"/>
    <lineage>
        <taxon>Bacteria</taxon>
        <taxon>Pseudomonadati</taxon>
        <taxon>Bacteroidota</taxon>
        <taxon>Cytophagia</taxon>
        <taxon>Cytophagales</taxon>
        <taxon>Spirosomataceae</taxon>
        <taxon>Dyadobacter</taxon>
    </lineage>
</organism>
<feature type="transmembrane region" description="Helical" evidence="1">
    <location>
        <begin position="58"/>
        <end position="82"/>
    </location>
</feature>
<gene>
    <name evidence="3" type="ORF">DYBT9275_01287</name>
</gene>
<dbReference type="Proteomes" id="UP000680038">
    <property type="component" value="Unassembled WGS sequence"/>
</dbReference>
<reference evidence="3" key="1">
    <citation type="submission" date="2021-04" db="EMBL/GenBank/DDBJ databases">
        <authorList>
            <person name="Rodrigo-Torres L."/>
            <person name="Arahal R. D."/>
            <person name="Lucena T."/>
        </authorList>
    </citation>
    <scope>NUCLEOTIDE SEQUENCE</scope>
    <source>
        <strain evidence="3">CECT 9275</strain>
    </source>
</reference>
<evidence type="ECO:0000313" key="3">
    <source>
        <dbReference type="EMBL" id="CAG4994007.1"/>
    </source>
</evidence>
<dbReference type="InterPro" id="IPR007349">
    <property type="entry name" value="DUF418"/>
</dbReference>
<evidence type="ECO:0000313" key="4">
    <source>
        <dbReference type="Proteomes" id="UP000680038"/>
    </source>
</evidence>
<dbReference type="EMBL" id="CAJRAF010000001">
    <property type="protein sequence ID" value="CAG4994007.1"/>
    <property type="molecule type" value="Genomic_DNA"/>
</dbReference>
<keyword evidence="1" id="KW-1133">Transmembrane helix</keyword>
<feature type="transmembrane region" description="Helical" evidence="1">
    <location>
        <begin position="253"/>
        <end position="275"/>
    </location>
</feature>
<sequence length="421" mass="48249">MNSLYPGRFASLDMIRGIAVLGILVINIQTYTLFAFLQPEQVYDLRLDIPEAYLPVEFLIRLLFKGQFYTLYSFLFGLGFYLMFKKNEQAGLDAAALFRRRLWILLCLGLIHALVFWFGDVLHKYALLGFTLLYFNRKSIPSLIRWIGILAAFFIVLQVVKILFFPVSAESAAANKVATEEVIMQVIHTWRKGSLTEVMTMQKLGVVMLYAMSAQNGFMNIIHYEMMFLLGLIAGKMRYFYRIETLRAKALMIAWSILPVALLLKFISCLPLLAGEPFSENLRAGESLIISVSEFLGIASLTFVYLTFLSVTLRERPSGILLWIAHAGRLGLTNYIMQTFICMMVFYGYAGGMAGRLTLAGSFVPVALIYAFQLWFSSVWLRYHTLGPMENLWRVLTYRKDKTGKGWEKWKTEMQSQHLNQ</sequence>
<accession>A0A916NBF0</accession>
<keyword evidence="1" id="KW-0812">Transmembrane</keyword>
<feature type="transmembrane region" description="Helical" evidence="1">
    <location>
        <begin position="221"/>
        <end position="241"/>
    </location>
</feature>
<feature type="domain" description="DUF418" evidence="2">
    <location>
        <begin position="235"/>
        <end position="400"/>
    </location>
</feature>